<comment type="caution">
    <text evidence="1">The sequence shown here is derived from an EMBL/GenBank/DDBJ whole genome shotgun (WGS) entry which is preliminary data.</text>
</comment>
<accession>A0ABQ1BW84</accession>
<name>A0ABQ1BW84_9MYCO</name>
<dbReference type="Proteomes" id="UP000465306">
    <property type="component" value="Unassembled WGS sequence"/>
</dbReference>
<keyword evidence="2" id="KW-1185">Reference proteome</keyword>
<gene>
    <name evidence="1" type="ORF">MKUB_54840</name>
</gene>
<evidence type="ECO:0000313" key="1">
    <source>
        <dbReference type="EMBL" id="GFG67994.1"/>
    </source>
</evidence>
<proteinExistence type="predicted"/>
<sequence length="165" mass="17243">MRSIRVTMAVGRCLLAVPGGDGPGHFLQQAENGLMTAGTCEFIGSSAADPKSGCVPRSGVSRAGDSWGSAFQLCRQCGWDHNVLVGLVIGAVEQGKGGFGEIAFVGDLPFVMGFDEDRAGESEQGGRVGNTPTTLVRRMTSLFNRSNGLVDQTFSSAAQGNSRTR</sequence>
<organism evidence="1 2">
    <name type="scientific">Mycobacterium kubicae</name>
    <dbReference type="NCBI Taxonomy" id="120959"/>
    <lineage>
        <taxon>Bacteria</taxon>
        <taxon>Bacillati</taxon>
        <taxon>Actinomycetota</taxon>
        <taxon>Actinomycetes</taxon>
        <taxon>Mycobacteriales</taxon>
        <taxon>Mycobacteriaceae</taxon>
        <taxon>Mycobacterium</taxon>
        <taxon>Mycobacterium simiae complex</taxon>
    </lineage>
</organism>
<dbReference type="EMBL" id="BLKU01000005">
    <property type="protein sequence ID" value="GFG67994.1"/>
    <property type="molecule type" value="Genomic_DNA"/>
</dbReference>
<reference evidence="1 2" key="1">
    <citation type="journal article" date="2019" name="Emerg. Microbes Infect.">
        <title>Comprehensive subspecies identification of 175 nontuberculous mycobacteria species based on 7547 genomic profiles.</title>
        <authorList>
            <person name="Matsumoto Y."/>
            <person name="Kinjo T."/>
            <person name="Motooka D."/>
            <person name="Nabeya D."/>
            <person name="Jung N."/>
            <person name="Uechi K."/>
            <person name="Horii T."/>
            <person name="Iida T."/>
            <person name="Fujita J."/>
            <person name="Nakamura S."/>
        </authorList>
    </citation>
    <scope>NUCLEOTIDE SEQUENCE [LARGE SCALE GENOMIC DNA]</scope>
    <source>
        <strain evidence="1 2">JCM 13573</strain>
    </source>
</reference>
<protein>
    <submittedName>
        <fullName evidence="1">Uncharacterized protein</fullName>
    </submittedName>
</protein>
<evidence type="ECO:0000313" key="2">
    <source>
        <dbReference type="Proteomes" id="UP000465306"/>
    </source>
</evidence>